<reference evidence="8 9" key="1">
    <citation type="submission" date="2020-08" db="EMBL/GenBank/DDBJ databases">
        <title>Plant Genome Project.</title>
        <authorList>
            <person name="Zhang R.-G."/>
        </authorList>
    </citation>
    <scope>NUCLEOTIDE SEQUENCE [LARGE SCALE GENOMIC DNA]</scope>
    <source>
        <tissue evidence="8">Rhizome</tissue>
    </source>
</reference>
<keyword evidence="5" id="KW-0539">Nucleus</keyword>
<dbReference type="InterPro" id="IPR024097">
    <property type="entry name" value="bHLH_ZIP_TF"/>
</dbReference>
<evidence type="ECO:0000313" key="8">
    <source>
        <dbReference type="EMBL" id="KAG6480159.1"/>
    </source>
</evidence>
<organism evidence="8 9">
    <name type="scientific">Zingiber officinale</name>
    <name type="common">Ginger</name>
    <name type="synonym">Amomum zingiber</name>
    <dbReference type="NCBI Taxonomy" id="94328"/>
    <lineage>
        <taxon>Eukaryota</taxon>
        <taxon>Viridiplantae</taxon>
        <taxon>Streptophyta</taxon>
        <taxon>Embryophyta</taxon>
        <taxon>Tracheophyta</taxon>
        <taxon>Spermatophyta</taxon>
        <taxon>Magnoliopsida</taxon>
        <taxon>Liliopsida</taxon>
        <taxon>Zingiberales</taxon>
        <taxon>Zingiberaceae</taxon>
        <taxon>Zingiber</taxon>
    </lineage>
</organism>
<comment type="caution">
    <text evidence="8">The sequence shown here is derived from an EMBL/GenBank/DDBJ whole genome shotgun (WGS) entry which is preliminary data.</text>
</comment>
<dbReference type="InterPro" id="IPR036638">
    <property type="entry name" value="HLH_DNA-bd_sf"/>
</dbReference>
<evidence type="ECO:0000256" key="1">
    <source>
        <dbReference type="ARBA" id="ARBA00004123"/>
    </source>
</evidence>
<dbReference type="Gene3D" id="4.10.280.10">
    <property type="entry name" value="Helix-loop-helix DNA-binding domain"/>
    <property type="match status" value="1"/>
</dbReference>
<evidence type="ECO:0000256" key="6">
    <source>
        <dbReference type="SAM" id="MobiDB-lite"/>
    </source>
</evidence>
<keyword evidence="4" id="KW-0804">Transcription</keyword>
<dbReference type="GO" id="GO:0005634">
    <property type="term" value="C:nucleus"/>
    <property type="evidence" value="ECO:0007669"/>
    <property type="project" value="UniProtKB-SubCell"/>
</dbReference>
<dbReference type="EMBL" id="JACMSC010000017">
    <property type="protein sequence ID" value="KAG6480159.1"/>
    <property type="molecule type" value="Genomic_DNA"/>
</dbReference>
<dbReference type="SMART" id="SM00353">
    <property type="entry name" value="HLH"/>
    <property type="match status" value="1"/>
</dbReference>
<dbReference type="Proteomes" id="UP000734854">
    <property type="component" value="Unassembled WGS sequence"/>
</dbReference>
<feature type="domain" description="BHLH" evidence="7">
    <location>
        <begin position="47"/>
        <end position="97"/>
    </location>
</feature>
<feature type="compositionally biased region" description="Basic and acidic residues" evidence="6">
    <location>
        <begin position="22"/>
        <end position="40"/>
    </location>
</feature>
<name>A0A8J5F6B5_ZINOF</name>
<evidence type="ECO:0000256" key="3">
    <source>
        <dbReference type="ARBA" id="ARBA00023015"/>
    </source>
</evidence>
<evidence type="ECO:0000313" key="9">
    <source>
        <dbReference type="Proteomes" id="UP000734854"/>
    </source>
</evidence>
<dbReference type="AlphaFoldDB" id="A0A8J5F6B5"/>
<dbReference type="PANTHER" id="PTHR12565:SF184">
    <property type="entry name" value="BHLH TRANSCRIPTION FACTOR"/>
    <property type="match status" value="1"/>
</dbReference>
<dbReference type="GO" id="GO:0003700">
    <property type="term" value="F:DNA-binding transcription factor activity"/>
    <property type="evidence" value="ECO:0007669"/>
    <property type="project" value="TreeGrafter"/>
</dbReference>
<gene>
    <name evidence="8" type="ORF">ZIOFF_063637</name>
</gene>
<dbReference type="PROSITE" id="PS50888">
    <property type="entry name" value="BHLH"/>
    <property type="match status" value="1"/>
</dbReference>
<feature type="region of interest" description="Disordered" evidence="6">
    <location>
        <begin position="1"/>
        <end position="53"/>
    </location>
</feature>
<comment type="subcellular location">
    <subcellularLocation>
        <location evidence="1">Nucleus</location>
    </subcellularLocation>
</comment>
<evidence type="ECO:0000256" key="2">
    <source>
        <dbReference type="ARBA" id="ARBA00005510"/>
    </source>
</evidence>
<protein>
    <recommendedName>
        <fullName evidence="7">BHLH domain-containing protein</fullName>
    </recommendedName>
</protein>
<accession>A0A8J5F6B5</accession>
<keyword evidence="3" id="KW-0805">Transcription regulation</keyword>
<dbReference type="PANTHER" id="PTHR12565">
    <property type="entry name" value="STEROL REGULATORY ELEMENT-BINDING PROTEIN"/>
    <property type="match status" value="1"/>
</dbReference>
<dbReference type="InterPro" id="IPR011598">
    <property type="entry name" value="bHLH_dom"/>
</dbReference>
<comment type="similarity">
    <text evidence="2">Belongs to the bHLH protein family.</text>
</comment>
<dbReference type="GO" id="GO:0046983">
    <property type="term" value="F:protein dimerization activity"/>
    <property type="evidence" value="ECO:0007669"/>
    <property type="project" value="InterPro"/>
</dbReference>
<evidence type="ECO:0000259" key="7">
    <source>
        <dbReference type="PROSITE" id="PS50888"/>
    </source>
</evidence>
<sequence>MQCLQTTPSSSTENSKKKRKKQEREGEAMAEKKDKRDYIHVRAGRGQATESHSLAERIRREKIDERMNCLQGLVPGCNEIMGKASVPDEIINYVQSLQNQIELVVVDPGMHCTSSEVLELEFLQPASDFSGLHMSMNPQMTWLQNTIGTVPIQLHSFSNVLGSSAWDETSVGFPGLEFDRGKN</sequence>
<evidence type="ECO:0000256" key="4">
    <source>
        <dbReference type="ARBA" id="ARBA00023163"/>
    </source>
</evidence>
<keyword evidence="9" id="KW-1185">Reference proteome</keyword>
<evidence type="ECO:0000256" key="5">
    <source>
        <dbReference type="ARBA" id="ARBA00023242"/>
    </source>
</evidence>
<proteinExistence type="inferred from homology"/>
<dbReference type="SUPFAM" id="SSF47459">
    <property type="entry name" value="HLH, helix-loop-helix DNA-binding domain"/>
    <property type="match status" value="1"/>
</dbReference>
<dbReference type="Pfam" id="PF00010">
    <property type="entry name" value="HLH"/>
    <property type="match status" value="1"/>
</dbReference>